<proteinExistence type="predicted"/>
<gene>
    <name evidence="1" type="ORF">ARALYDRAFT_915364</name>
</gene>
<organism evidence="2">
    <name type="scientific">Arabidopsis lyrata subsp. lyrata</name>
    <name type="common">Lyre-leaved rock-cress</name>
    <dbReference type="NCBI Taxonomy" id="81972"/>
    <lineage>
        <taxon>Eukaryota</taxon>
        <taxon>Viridiplantae</taxon>
        <taxon>Streptophyta</taxon>
        <taxon>Embryophyta</taxon>
        <taxon>Tracheophyta</taxon>
        <taxon>Spermatophyta</taxon>
        <taxon>Magnoliopsida</taxon>
        <taxon>eudicotyledons</taxon>
        <taxon>Gunneridae</taxon>
        <taxon>Pentapetalae</taxon>
        <taxon>rosids</taxon>
        <taxon>malvids</taxon>
        <taxon>Brassicales</taxon>
        <taxon>Brassicaceae</taxon>
        <taxon>Camelineae</taxon>
        <taxon>Arabidopsis</taxon>
    </lineage>
</organism>
<keyword evidence="2" id="KW-1185">Reference proteome</keyword>
<dbReference type="Proteomes" id="UP000008694">
    <property type="component" value="Unassembled WGS sequence"/>
</dbReference>
<evidence type="ECO:0000313" key="1">
    <source>
        <dbReference type="EMBL" id="EFH46544.1"/>
    </source>
</evidence>
<evidence type="ECO:0000313" key="2">
    <source>
        <dbReference type="Proteomes" id="UP000008694"/>
    </source>
</evidence>
<name>D7MBC6_ARALL</name>
<protein>
    <submittedName>
        <fullName evidence="1">Expressed protein</fullName>
    </submittedName>
</protein>
<dbReference type="EMBL" id="GL348719">
    <property type="protein sequence ID" value="EFH46544.1"/>
    <property type="molecule type" value="Genomic_DNA"/>
</dbReference>
<dbReference type="Gramene" id="scaffold_703106.1">
    <property type="protein sequence ID" value="scaffold_703106.1"/>
    <property type="gene ID" value="scaffold_703106.1"/>
</dbReference>
<dbReference type="AlphaFoldDB" id="D7MBC6"/>
<reference evidence="2" key="1">
    <citation type="journal article" date="2011" name="Nat. Genet.">
        <title>The Arabidopsis lyrata genome sequence and the basis of rapid genome size change.</title>
        <authorList>
            <person name="Hu T.T."/>
            <person name="Pattyn P."/>
            <person name="Bakker E.G."/>
            <person name="Cao J."/>
            <person name="Cheng J.-F."/>
            <person name="Clark R.M."/>
            <person name="Fahlgren N."/>
            <person name="Fawcett J.A."/>
            <person name="Grimwood J."/>
            <person name="Gundlach H."/>
            <person name="Haberer G."/>
            <person name="Hollister J.D."/>
            <person name="Ossowski S."/>
            <person name="Ottilar R.P."/>
            <person name="Salamov A.A."/>
            <person name="Schneeberger K."/>
            <person name="Spannagl M."/>
            <person name="Wang X."/>
            <person name="Yang L."/>
            <person name="Nasrallah M.E."/>
            <person name="Bergelson J."/>
            <person name="Carrington J.C."/>
            <person name="Gaut B.S."/>
            <person name="Schmutz J."/>
            <person name="Mayer K.F.X."/>
            <person name="Van de Peer Y."/>
            <person name="Grigoriev I.V."/>
            <person name="Nordborg M."/>
            <person name="Weigel D."/>
            <person name="Guo Y.-L."/>
        </authorList>
    </citation>
    <scope>NUCLEOTIDE SEQUENCE [LARGE SCALE GENOMIC DNA]</scope>
    <source>
        <strain evidence="2">cv. MN47</strain>
    </source>
</reference>
<accession>D7MBC6</accession>
<dbReference type="HOGENOM" id="CLU_2815887_0_0_1"/>
<sequence>MFLRRRRCCFSGDVVASPCRCFSGDVVASPCRCSSHSRFPATLLLTQSSSVVLLLRLWVFPRLSLLF</sequence>